<reference evidence="3" key="3">
    <citation type="submission" date="2022-01" db="UniProtKB">
        <authorList>
            <consortium name="EnsemblPlants"/>
        </authorList>
    </citation>
    <scope>IDENTIFICATION</scope>
    <source>
        <strain evidence="3">subsp. vulgare</strain>
    </source>
</reference>
<evidence type="ECO:0000259" key="2">
    <source>
        <dbReference type="Pfam" id="PF01814"/>
    </source>
</evidence>
<accession>A0A8I6Y368</accession>
<dbReference type="AlphaFoldDB" id="A0A8I6Y368"/>
<organism evidence="3 4">
    <name type="scientific">Hordeum vulgare subsp. vulgare</name>
    <name type="common">Domesticated barley</name>
    <dbReference type="NCBI Taxonomy" id="112509"/>
    <lineage>
        <taxon>Eukaryota</taxon>
        <taxon>Viridiplantae</taxon>
        <taxon>Streptophyta</taxon>
        <taxon>Embryophyta</taxon>
        <taxon>Tracheophyta</taxon>
        <taxon>Spermatophyta</taxon>
        <taxon>Magnoliopsida</taxon>
        <taxon>Liliopsida</taxon>
        <taxon>Poales</taxon>
        <taxon>Poaceae</taxon>
        <taxon>BOP clade</taxon>
        <taxon>Pooideae</taxon>
        <taxon>Triticodae</taxon>
        <taxon>Triticeae</taxon>
        <taxon>Hordeinae</taxon>
        <taxon>Hordeum</taxon>
    </lineage>
</organism>
<dbReference type="Gramene" id="HORVU.MOREX.r3.3HG0300510.1">
    <property type="protein sequence ID" value="HORVU.MOREX.r3.3HG0300510.1"/>
    <property type="gene ID" value="HORVU.MOREX.r3.3HG0300510"/>
</dbReference>
<feature type="compositionally biased region" description="Low complexity" evidence="1">
    <location>
        <begin position="19"/>
        <end position="28"/>
    </location>
</feature>
<dbReference type="CDD" id="cd12108">
    <property type="entry name" value="Hr-like"/>
    <property type="match status" value="1"/>
</dbReference>
<dbReference type="PANTHER" id="PTHR35739:SF1">
    <property type="entry name" value="OS01G0861700 PROTEIN"/>
    <property type="match status" value="1"/>
</dbReference>
<evidence type="ECO:0000313" key="3">
    <source>
        <dbReference type="EnsemblPlants" id="HORVU.MOREX.r3.3HG0300510.1"/>
    </source>
</evidence>
<dbReference type="RefSeq" id="XP_044974074.1">
    <property type="nucleotide sequence ID" value="XM_045118139.1"/>
</dbReference>
<dbReference type="Proteomes" id="UP000011116">
    <property type="component" value="Chromosome 3H"/>
</dbReference>
<dbReference type="Gene3D" id="1.20.120.520">
    <property type="entry name" value="nmb1532 protein domain like"/>
    <property type="match status" value="1"/>
</dbReference>
<name>A0A8I6Y368_HORVV</name>
<feature type="domain" description="Hemerythrin-like" evidence="2">
    <location>
        <begin position="160"/>
        <end position="308"/>
    </location>
</feature>
<dbReference type="Gramene" id="HORVU.MOREX.r2.3HG0250640.1">
    <property type="protein sequence ID" value="HORVU.MOREX.r2.3HG0250640.1"/>
    <property type="gene ID" value="HORVU.MOREX.r2.3HG0250640"/>
</dbReference>
<dbReference type="Pfam" id="PF01814">
    <property type="entry name" value="Hemerythrin"/>
    <property type="match status" value="1"/>
</dbReference>
<dbReference type="InterPro" id="IPR012312">
    <property type="entry name" value="Hemerythrin-like"/>
</dbReference>
<protein>
    <recommendedName>
        <fullName evidence="2">Hemerythrin-like domain-containing protein</fullName>
    </recommendedName>
</protein>
<gene>
    <name evidence="3" type="primary">LOC123442002</name>
</gene>
<dbReference type="OrthoDB" id="4951845at2759"/>
<evidence type="ECO:0000313" key="4">
    <source>
        <dbReference type="Proteomes" id="UP000011116"/>
    </source>
</evidence>
<evidence type="ECO:0000256" key="1">
    <source>
        <dbReference type="SAM" id="MobiDB-lite"/>
    </source>
</evidence>
<reference evidence="4" key="1">
    <citation type="journal article" date="2012" name="Nature">
        <title>A physical, genetic and functional sequence assembly of the barley genome.</title>
        <authorList>
            <consortium name="The International Barley Genome Sequencing Consortium"/>
            <person name="Mayer K.F."/>
            <person name="Waugh R."/>
            <person name="Brown J.W."/>
            <person name="Schulman A."/>
            <person name="Langridge P."/>
            <person name="Platzer M."/>
            <person name="Fincher G.B."/>
            <person name="Muehlbauer G.J."/>
            <person name="Sato K."/>
            <person name="Close T.J."/>
            <person name="Wise R.P."/>
            <person name="Stein N."/>
        </authorList>
    </citation>
    <scope>NUCLEOTIDE SEQUENCE [LARGE SCALE GENOMIC DNA]</scope>
    <source>
        <strain evidence="4">cv. Morex</strain>
    </source>
</reference>
<dbReference type="EnsemblPlants" id="HORVU.MOREX.r3.3HG0300510.1">
    <property type="protein sequence ID" value="HORVU.MOREX.r3.3HG0300510.1"/>
    <property type="gene ID" value="HORVU.MOREX.r3.3HG0300510"/>
</dbReference>
<feature type="region of interest" description="Disordered" evidence="1">
    <location>
        <begin position="1"/>
        <end position="63"/>
    </location>
</feature>
<dbReference type="GeneID" id="123442002"/>
<dbReference type="SMR" id="A0A8I6Y368"/>
<proteinExistence type="predicted"/>
<dbReference type="PANTHER" id="PTHR35739">
    <property type="entry name" value="OS01G0861700 PROTEIN"/>
    <property type="match status" value="1"/>
</dbReference>
<keyword evidence="4" id="KW-1185">Reference proteome</keyword>
<reference evidence="3" key="2">
    <citation type="submission" date="2020-10" db="EMBL/GenBank/DDBJ databases">
        <authorList>
            <person name="Scholz U."/>
            <person name="Mascher M."/>
            <person name="Fiebig A."/>
        </authorList>
    </citation>
    <scope>NUCLEOTIDE SEQUENCE [LARGE SCALE GENOMIC DNA]</scope>
    <source>
        <strain evidence="3">cv. Morex</strain>
    </source>
</reference>
<dbReference type="KEGG" id="hvg:123442002"/>
<sequence length="409" mass="44893">MGNCSPSPRRRRPSPAGSPPSHSSAASGGASGGGGGNTVSPYALARSPSVSVSVDPEAEREREGVVRVYGSDGCPVAWRLRVALLYKAAAPVHFTPSEAAPLGRPVLRLSAADPELCGAADELLRHVDARFEGKPRVAPPDRPPSARASLAAAAAEEVAEMVRLQHRSAERHLEGVAAKLAEMVKKGAKKAAKGRNVVEAAEVRRLGKWYGDAMEVMLEHARMEERVLFPDIQRASFPGVCDKVQEQHGKHLPMMNGIKEDIKTLLTLELGSALFYEVLVNLSVRLKALQDHTKEHFKEEEKDMLPRLESVRRMQREEGNVPDKSNSGWASEAMGTMEMTHSKLFPFFMTGLMPQEAVQYLDLVCRCTKNTRHLVSMLRSLAERLEDANPSIIHNNPTRLYEHLLVKSP</sequence>